<sequence>MSPIIGIQDPGVLRSLQQSQASTPAVDHLAGRFADLLAQDPATQPAPEVGAPNVISSLLGQHERMYQDLMHDMQKASLEAPTLNPQEATVKHTEMMFRMVNVSAQNNAFSYIAQSAKNGLQTLMKNQ</sequence>
<dbReference type="Proteomes" id="UP000247540">
    <property type="component" value="Unassembled WGS sequence"/>
</dbReference>
<name>A0A318SXX8_9BURK</name>
<dbReference type="Pfam" id="PF09487">
    <property type="entry name" value="HrpB2"/>
    <property type="match status" value="1"/>
</dbReference>
<protein>
    <submittedName>
        <fullName evidence="1">Type III secretion system (T3SS) protein HrpB2</fullName>
    </submittedName>
</protein>
<keyword evidence="2" id="KW-1185">Reference proteome</keyword>
<dbReference type="EMBL" id="QJTC01000011">
    <property type="protein sequence ID" value="PYE77870.1"/>
    <property type="molecule type" value="Genomic_DNA"/>
</dbReference>
<proteinExistence type="predicted"/>
<evidence type="ECO:0000313" key="2">
    <source>
        <dbReference type="Proteomes" id="UP000247540"/>
    </source>
</evidence>
<dbReference type="InterPro" id="IPR013391">
    <property type="entry name" value="T3SS_HrpB2"/>
</dbReference>
<dbReference type="AlphaFoldDB" id="A0A318SXX8"/>
<gene>
    <name evidence="1" type="ORF">DFQ15_11114</name>
</gene>
<reference evidence="1 2" key="1">
    <citation type="submission" date="2018-06" db="EMBL/GenBank/DDBJ databases">
        <title>Genomic Encyclopedia of Type Strains, Phase III (KMG-III): the genomes of soil and plant-associated and newly described type strains.</title>
        <authorList>
            <person name="Whitman W."/>
        </authorList>
    </citation>
    <scope>NUCLEOTIDE SEQUENCE [LARGE SCALE GENOMIC DNA]</scope>
    <source>
        <strain evidence="1 2">CECT 7646</strain>
    </source>
</reference>
<dbReference type="RefSeq" id="WP_110465609.1">
    <property type="nucleotide sequence ID" value="NZ_JAMOFZ010000011.1"/>
</dbReference>
<organism evidence="1 2">
    <name type="scientific">Xylophilus ampelinus</name>
    <dbReference type="NCBI Taxonomy" id="54067"/>
    <lineage>
        <taxon>Bacteria</taxon>
        <taxon>Pseudomonadati</taxon>
        <taxon>Pseudomonadota</taxon>
        <taxon>Betaproteobacteria</taxon>
        <taxon>Burkholderiales</taxon>
        <taxon>Xylophilus</taxon>
    </lineage>
</organism>
<evidence type="ECO:0000313" key="1">
    <source>
        <dbReference type="EMBL" id="PYE77870.1"/>
    </source>
</evidence>
<comment type="caution">
    <text evidence="1">The sequence shown here is derived from an EMBL/GenBank/DDBJ whole genome shotgun (WGS) entry which is preliminary data.</text>
</comment>
<accession>A0A318SXX8</accession>
<dbReference type="OrthoDB" id="8811199at2"/>